<evidence type="ECO:0000256" key="1">
    <source>
        <dbReference type="SAM" id="Phobius"/>
    </source>
</evidence>
<name>A0ABX7S0Y0_9BIFI</name>
<dbReference type="RefSeq" id="WP_133124952.1">
    <property type="nucleotide sequence ID" value="NZ_CP071591.1"/>
</dbReference>
<protein>
    <recommendedName>
        <fullName evidence="4">Membrane associated protein</fullName>
    </recommendedName>
</protein>
<evidence type="ECO:0000313" key="2">
    <source>
        <dbReference type="EMBL" id="QSY57889.1"/>
    </source>
</evidence>
<dbReference type="Proteomes" id="UP000663067">
    <property type="component" value="Chromosome"/>
</dbReference>
<reference evidence="2 3" key="1">
    <citation type="submission" date="2021-03" db="EMBL/GenBank/DDBJ databases">
        <title>Genome sequencing of Bifidobacterium imperatoris JCM 32708.</title>
        <authorList>
            <person name="Kim J."/>
        </authorList>
    </citation>
    <scope>NUCLEOTIDE SEQUENCE [LARGE SCALE GENOMIC DNA]</scope>
    <source>
        <strain evidence="2 3">JCM 32708</strain>
    </source>
</reference>
<keyword evidence="1" id="KW-0812">Transmembrane</keyword>
<keyword evidence="1" id="KW-0472">Membrane</keyword>
<feature type="transmembrane region" description="Helical" evidence="1">
    <location>
        <begin position="101"/>
        <end position="120"/>
    </location>
</feature>
<sequence>MMTTAQTAAQTTAQTASTSANDYVGYECLTVTATPESSAMLADGYRAFGWELQDASPRTLRFRRPRAIDNKIELVRLQRRFEAQSAQIADLDAAPARNSRIAGLSLGLIGCAFLAGATFAYLASMFALMIVLAVPGFACWIAAYPACRAIAASSSRRNAQTIEHLYDLNDDVCRKASALLASSLSE</sequence>
<proteinExistence type="predicted"/>
<gene>
    <name evidence="2" type="ORF">BLI708_00695</name>
</gene>
<evidence type="ECO:0008006" key="4">
    <source>
        <dbReference type="Google" id="ProtNLM"/>
    </source>
</evidence>
<organism evidence="2 3">
    <name type="scientific">Bifidobacterium imperatoris</name>
    <dbReference type="NCBI Taxonomy" id="2020965"/>
    <lineage>
        <taxon>Bacteria</taxon>
        <taxon>Bacillati</taxon>
        <taxon>Actinomycetota</taxon>
        <taxon>Actinomycetes</taxon>
        <taxon>Bifidobacteriales</taxon>
        <taxon>Bifidobacteriaceae</taxon>
        <taxon>Bifidobacterium</taxon>
    </lineage>
</organism>
<dbReference type="EMBL" id="CP071591">
    <property type="protein sequence ID" value="QSY57889.1"/>
    <property type="molecule type" value="Genomic_DNA"/>
</dbReference>
<keyword evidence="3" id="KW-1185">Reference proteome</keyword>
<keyword evidence="1" id="KW-1133">Transmembrane helix</keyword>
<accession>A0ABX7S0Y0</accession>
<feature type="transmembrane region" description="Helical" evidence="1">
    <location>
        <begin position="126"/>
        <end position="147"/>
    </location>
</feature>
<evidence type="ECO:0000313" key="3">
    <source>
        <dbReference type="Proteomes" id="UP000663067"/>
    </source>
</evidence>